<dbReference type="RefSeq" id="XP_007737155.1">
    <property type="nucleotide sequence ID" value="XM_007738965.1"/>
</dbReference>
<feature type="region of interest" description="Disordered" evidence="1">
    <location>
        <begin position="326"/>
        <end position="375"/>
    </location>
</feature>
<reference evidence="2 3" key="1">
    <citation type="submission" date="2013-03" db="EMBL/GenBank/DDBJ databases">
        <title>The Genome Sequence of Capronia epimyces CBS 606.96.</title>
        <authorList>
            <consortium name="The Broad Institute Genomics Platform"/>
            <person name="Cuomo C."/>
            <person name="de Hoog S."/>
            <person name="Gorbushina A."/>
            <person name="Walker B."/>
            <person name="Young S.K."/>
            <person name="Zeng Q."/>
            <person name="Gargeya S."/>
            <person name="Fitzgerald M."/>
            <person name="Haas B."/>
            <person name="Abouelleil A."/>
            <person name="Allen A.W."/>
            <person name="Alvarado L."/>
            <person name="Arachchi H.M."/>
            <person name="Berlin A.M."/>
            <person name="Chapman S.B."/>
            <person name="Gainer-Dewar J."/>
            <person name="Goldberg J."/>
            <person name="Griggs A."/>
            <person name="Gujja S."/>
            <person name="Hansen M."/>
            <person name="Howarth C."/>
            <person name="Imamovic A."/>
            <person name="Ireland A."/>
            <person name="Larimer J."/>
            <person name="McCowan C."/>
            <person name="Murphy C."/>
            <person name="Pearson M."/>
            <person name="Poon T.W."/>
            <person name="Priest M."/>
            <person name="Roberts A."/>
            <person name="Saif S."/>
            <person name="Shea T."/>
            <person name="Sisk P."/>
            <person name="Sykes S."/>
            <person name="Wortman J."/>
            <person name="Nusbaum C."/>
            <person name="Birren B."/>
        </authorList>
    </citation>
    <scope>NUCLEOTIDE SEQUENCE [LARGE SCALE GENOMIC DNA]</scope>
    <source>
        <strain evidence="2 3">CBS 606.96</strain>
    </source>
</reference>
<dbReference type="STRING" id="1182542.W9XFW3"/>
<feature type="region of interest" description="Disordered" evidence="1">
    <location>
        <begin position="261"/>
        <end position="303"/>
    </location>
</feature>
<accession>W9XFW3</accession>
<organism evidence="2 3">
    <name type="scientific">Capronia epimyces CBS 606.96</name>
    <dbReference type="NCBI Taxonomy" id="1182542"/>
    <lineage>
        <taxon>Eukaryota</taxon>
        <taxon>Fungi</taxon>
        <taxon>Dikarya</taxon>
        <taxon>Ascomycota</taxon>
        <taxon>Pezizomycotina</taxon>
        <taxon>Eurotiomycetes</taxon>
        <taxon>Chaetothyriomycetidae</taxon>
        <taxon>Chaetothyriales</taxon>
        <taxon>Herpotrichiellaceae</taxon>
        <taxon>Capronia</taxon>
    </lineage>
</organism>
<comment type="caution">
    <text evidence="2">The sequence shown here is derived from an EMBL/GenBank/DDBJ whole genome shotgun (WGS) entry which is preliminary data.</text>
</comment>
<proteinExistence type="predicted"/>
<keyword evidence="3" id="KW-1185">Reference proteome</keyword>
<evidence type="ECO:0000313" key="3">
    <source>
        <dbReference type="Proteomes" id="UP000019478"/>
    </source>
</evidence>
<sequence length="457" mass="47453">MSAEATPKKRGRPPKKAAASATAADNVIVIEAPVPKPRAKAASAKKSSSSVSSATRKAADLTKDNVVVDAVPAVQATSSTKARTAKGSSTSSSSSTSPAAETIEPSATKQPVVNLKSKSRKASTTGNVEEPAIASTLKKSKSVHATLATAAAAESPAVGRPDLRPSMSLSKILQQAKAFAKTSTEVHDAASQLVQDREAVHVSRRQELQQQKVAEESVSRRPPVEGIIATTTAPNESEITSAASEPLAKPHLATAAPTATASRLDGPFNSNPLPSVQMPPQPPPVVAAISGSSSSSSGKHRSPAVAVVTPKYVLPNSTVAALAARNVHSQRPSGSSSTHGPTLPPASSRRSQQGLGVGSANEPRRPRPTEIPLEQLKKDPQFRALSRRWTSLMVALPFAIVTSYFLWQRYEEHQAYLQSKEAKKILGSAKSEPAAPETAASTSTSASSATTPGSPRV</sequence>
<dbReference type="AlphaFoldDB" id="W9XFW3"/>
<dbReference type="OrthoDB" id="3784821at2759"/>
<feature type="compositionally biased region" description="Polar residues" evidence="1">
    <location>
        <begin position="327"/>
        <end position="340"/>
    </location>
</feature>
<dbReference type="GeneID" id="19172955"/>
<dbReference type="Proteomes" id="UP000019478">
    <property type="component" value="Unassembled WGS sequence"/>
</dbReference>
<dbReference type="EMBL" id="AMGY01000008">
    <property type="protein sequence ID" value="EXJ79367.1"/>
    <property type="molecule type" value="Genomic_DNA"/>
</dbReference>
<dbReference type="eggNOG" id="ENOG502RPW0">
    <property type="taxonomic scope" value="Eukaryota"/>
</dbReference>
<feature type="region of interest" description="Disordered" evidence="1">
    <location>
        <begin position="1"/>
        <end position="134"/>
    </location>
</feature>
<feature type="compositionally biased region" description="Low complexity" evidence="1">
    <location>
        <begin position="428"/>
        <end position="457"/>
    </location>
</feature>
<feature type="compositionally biased region" description="Low complexity" evidence="1">
    <location>
        <begin position="40"/>
        <end position="56"/>
    </location>
</feature>
<gene>
    <name evidence="2" type="ORF">A1O3_08869</name>
</gene>
<evidence type="ECO:0000313" key="2">
    <source>
        <dbReference type="EMBL" id="EXJ79367.1"/>
    </source>
</evidence>
<feature type="compositionally biased region" description="Low complexity" evidence="1">
    <location>
        <begin position="76"/>
        <end position="100"/>
    </location>
</feature>
<feature type="region of interest" description="Disordered" evidence="1">
    <location>
        <begin position="426"/>
        <end position="457"/>
    </location>
</feature>
<name>W9XFW3_9EURO</name>
<dbReference type="HOGENOM" id="CLU_046008_0_0_1"/>
<protein>
    <submittedName>
        <fullName evidence="2">Uncharacterized protein</fullName>
    </submittedName>
</protein>
<evidence type="ECO:0000256" key="1">
    <source>
        <dbReference type="SAM" id="MobiDB-lite"/>
    </source>
</evidence>